<accession>A0A9P5TW52</accession>
<evidence type="ECO:0000256" key="1">
    <source>
        <dbReference type="SAM" id="MobiDB-lite"/>
    </source>
</evidence>
<proteinExistence type="predicted"/>
<dbReference type="OrthoDB" id="3256296at2759"/>
<name>A0A9P5TW52_9AGAR</name>
<feature type="domain" description="DUF6589" evidence="2">
    <location>
        <begin position="296"/>
        <end position="564"/>
    </location>
</feature>
<dbReference type="AlphaFoldDB" id="A0A9P5TW52"/>
<feature type="region of interest" description="Disordered" evidence="1">
    <location>
        <begin position="86"/>
        <end position="106"/>
    </location>
</feature>
<gene>
    <name evidence="3" type="ORF">BDP27DRAFT_1246394</name>
</gene>
<feature type="compositionally biased region" description="Basic and acidic residues" evidence="1">
    <location>
        <begin position="86"/>
        <end position="97"/>
    </location>
</feature>
<keyword evidence="4" id="KW-1185">Reference proteome</keyword>
<dbReference type="Pfam" id="PF20231">
    <property type="entry name" value="DUF6589"/>
    <property type="match status" value="1"/>
</dbReference>
<organism evidence="3 4">
    <name type="scientific">Rhodocollybia butyracea</name>
    <dbReference type="NCBI Taxonomy" id="206335"/>
    <lineage>
        <taxon>Eukaryota</taxon>
        <taxon>Fungi</taxon>
        <taxon>Dikarya</taxon>
        <taxon>Basidiomycota</taxon>
        <taxon>Agaricomycotina</taxon>
        <taxon>Agaricomycetes</taxon>
        <taxon>Agaricomycetidae</taxon>
        <taxon>Agaricales</taxon>
        <taxon>Marasmiineae</taxon>
        <taxon>Omphalotaceae</taxon>
        <taxon>Rhodocollybia</taxon>
    </lineage>
</organism>
<dbReference type="InterPro" id="IPR046496">
    <property type="entry name" value="DUF6589"/>
</dbReference>
<comment type="caution">
    <text evidence="3">The sequence shown here is derived from an EMBL/GenBank/DDBJ whole genome shotgun (WGS) entry which is preliminary data.</text>
</comment>
<protein>
    <recommendedName>
        <fullName evidence="2">DUF6589 domain-containing protein</fullName>
    </recommendedName>
</protein>
<dbReference type="Proteomes" id="UP000772434">
    <property type="component" value="Unassembled WGS sequence"/>
</dbReference>
<dbReference type="EMBL" id="JADNRY010000684">
    <property type="protein sequence ID" value="KAF9029955.1"/>
    <property type="molecule type" value="Genomic_DNA"/>
</dbReference>
<sequence length="601" mass="68304">MLSKFLEGAGAHTPSSIVKEWYQNPIGSPHPEHAEHQKMFSVAEPFETIKYARPALTSFAAQLVEAHLLSSADKMVSPEGGLHTSRLEAHTSSHDSDSEMENSEDQTIMSTTQNLLQNGFPLLWHYCTSVASPKRRQRLSRAKKAPLDTQAVSRNYRPPEIVATHAISSILFSRNRSANLLSADKGLLLFACAANRYLFDHESRIGASTAYSTVLDSLDHYAKLDAAAVIKIASSEDESGLLRFDNMQKQIKARHERLGRESSMLIGCAGTYCKAEGLTKDALSLEKKHEWLEKNLREKLTFEQLWDLVDYEFLSKALPLQWLDILFDYAGDIPQVRTYSSKLRNLYEEFGTKMRVSPRKTQVYPLKSNGYNETTTSELLKALQDFIVQLGQSPDLPTFSKRLILAGGDGLSYERMVQLKNYLQFLDNEYERMDILEPFLESWHTLWTNLSRIYEAHWVGLTSADPSSLGFGANTLKRKAPGNVSKVDYYRYSDILDSQVEARVLDIWSNDLGTKDLFNDLETMSKTGQFPTFDNLYKRALYLHRKFGSLNAYRTLMLGRSGYKEGSRWQAPKKDIQSNVTYHMGTSMDSILRFFVLQLLI</sequence>
<reference evidence="3" key="1">
    <citation type="submission" date="2020-11" db="EMBL/GenBank/DDBJ databases">
        <authorList>
            <consortium name="DOE Joint Genome Institute"/>
            <person name="Ahrendt S."/>
            <person name="Riley R."/>
            <person name="Andreopoulos W."/>
            <person name="Labutti K."/>
            <person name="Pangilinan J."/>
            <person name="Ruiz-Duenas F.J."/>
            <person name="Barrasa J.M."/>
            <person name="Sanchez-Garcia M."/>
            <person name="Camarero S."/>
            <person name="Miyauchi S."/>
            <person name="Serrano A."/>
            <person name="Linde D."/>
            <person name="Babiker R."/>
            <person name="Drula E."/>
            <person name="Ayuso-Fernandez I."/>
            <person name="Pacheco R."/>
            <person name="Padilla G."/>
            <person name="Ferreira P."/>
            <person name="Barriuso J."/>
            <person name="Kellner H."/>
            <person name="Castanera R."/>
            <person name="Alfaro M."/>
            <person name="Ramirez L."/>
            <person name="Pisabarro A.G."/>
            <person name="Kuo A."/>
            <person name="Tritt A."/>
            <person name="Lipzen A."/>
            <person name="He G."/>
            <person name="Yan M."/>
            <person name="Ng V."/>
            <person name="Cullen D."/>
            <person name="Martin F."/>
            <person name="Rosso M.-N."/>
            <person name="Henrissat B."/>
            <person name="Hibbett D."/>
            <person name="Martinez A.T."/>
            <person name="Grigoriev I.V."/>
        </authorList>
    </citation>
    <scope>NUCLEOTIDE SEQUENCE</scope>
    <source>
        <strain evidence="3">AH 40177</strain>
    </source>
</reference>
<evidence type="ECO:0000313" key="4">
    <source>
        <dbReference type="Proteomes" id="UP000772434"/>
    </source>
</evidence>
<evidence type="ECO:0000313" key="3">
    <source>
        <dbReference type="EMBL" id="KAF9029955.1"/>
    </source>
</evidence>
<evidence type="ECO:0000259" key="2">
    <source>
        <dbReference type="Pfam" id="PF20231"/>
    </source>
</evidence>